<name>A0A815DVM7_9BILA</name>
<dbReference type="AlphaFoldDB" id="A0A815DVM7"/>
<dbReference type="OrthoDB" id="9996810at2759"/>
<accession>A0A815DVM7</accession>
<dbReference type="EMBL" id="CAJNOO010002917">
    <property type="protein sequence ID" value="CAF1306445.1"/>
    <property type="molecule type" value="Genomic_DNA"/>
</dbReference>
<evidence type="ECO:0000313" key="2">
    <source>
        <dbReference type="Proteomes" id="UP000663882"/>
    </source>
</evidence>
<protein>
    <submittedName>
        <fullName evidence="1">Uncharacterized protein</fullName>
    </submittedName>
</protein>
<evidence type="ECO:0000313" key="1">
    <source>
        <dbReference type="EMBL" id="CAF1306445.1"/>
    </source>
</evidence>
<sequence length="149" mass="17263">MAVFSPKISLKQASQTPIILQCFIWREEFSSRNALFKHIKELNHAKPIEVKTAGDHKLRAQRQNDSTAEFYCFQRSTNGNEAHLISSSVETFSLVQDIEPPTDYEPKEVNFRSEFPKQLKLRCLPFSSDEPKIVVTKSTMKKKRKRFAD</sequence>
<gene>
    <name evidence="1" type="ORF">RFH988_LOCUS30007</name>
</gene>
<dbReference type="Proteomes" id="UP000663882">
    <property type="component" value="Unassembled WGS sequence"/>
</dbReference>
<organism evidence="1 2">
    <name type="scientific">Rotaria sordida</name>
    <dbReference type="NCBI Taxonomy" id="392033"/>
    <lineage>
        <taxon>Eukaryota</taxon>
        <taxon>Metazoa</taxon>
        <taxon>Spiralia</taxon>
        <taxon>Gnathifera</taxon>
        <taxon>Rotifera</taxon>
        <taxon>Eurotatoria</taxon>
        <taxon>Bdelloidea</taxon>
        <taxon>Philodinida</taxon>
        <taxon>Philodinidae</taxon>
        <taxon>Rotaria</taxon>
    </lineage>
</organism>
<proteinExistence type="predicted"/>
<reference evidence="1" key="1">
    <citation type="submission" date="2021-02" db="EMBL/GenBank/DDBJ databases">
        <authorList>
            <person name="Nowell W R."/>
        </authorList>
    </citation>
    <scope>NUCLEOTIDE SEQUENCE</scope>
</reference>
<comment type="caution">
    <text evidence="1">The sequence shown here is derived from an EMBL/GenBank/DDBJ whole genome shotgun (WGS) entry which is preliminary data.</text>
</comment>